<dbReference type="Pfam" id="PF17642">
    <property type="entry name" value="TssD"/>
    <property type="match status" value="1"/>
</dbReference>
<proteinExistence type="predicted"/>
<gene>
    <name evidence="1" type="ORF">HYG79_16350</name>
</gene>
<accession>A0A7H9ATV7</accession>
<dbReference type="EMBL" id="CP058595">
    <property type="protein sequence ID" value="QLG46856.1"/>
    <property type="molecule type" value="Genomic_DNA"/>
</dbReference>
<dbReference type="InterPro" id="IPR041408">
    <property type="entry name" value="Hcp_Tssd"/>
</dbReference>
<name>A0A7H9ATV7_9FLAO</name>
<dbReference type="KEGG" id="cagg:HYG79_16350"/>
<evidence type="ECO:0008006" key="3">
    <source>
        <dbReference type="Google" id="ProtNLM"/>
    </source>
</evidence>
<dbReference type="GO" id="GO:0033104">
    <property type="term" value="C:type VI protein secretion system complex"/>
    <property type="evidence" value="ECO:0007669"/>
    <property type="project" value="InterPro"/>
</dbReference>
<dbReference type="AlphaFoldDB" id="A0A7H9ATV7"/>
<organism evidence="1 2">
    <name type="scientific">Costertonia aggregata</name>
    <dbReference type="NCBI Taxonomy" id="343403"/>
    <lineage>
        <taxon>Bacteria</taxon>
        <taxon>Pseudomonadati</taxon>
        <taxon>Bacteroidota</taxon>
        <taxon>Flavobacteriia</taxon>
        <taxon>Flavobacteriales</taxon>
        <taxon>Flavobacteriaceae</taxon>
        <taxon>Costertonia</taxon>
    </lineage>
</organism>
<reference evidence="1 2" key="1">
    <citation type="journal article" date="2006" name="Int. J. Syst. Evol. Microbiol.">
        <title>Costertonia aggregata gen. nov., sp. nov., a mesophilic marine bacterium of the family Flavobacteriaceae, isolated from a mature biofilm.</title>
        <authorList>
            <person name="Kwon K.K."/>
            <person name="Lee Y.K."/>
            <person name="Lee H.K."/>
        </authorList>
    </citation>
    <scope>NUCLEOTIDE SEQUENCE [LARGE SCALE GENOMIC DNA]</scope>
    <source>
        <strain evidence="1 2">KCCM 42265</strain>
    </source>
</reference>
<sequence>MSFLAKLYVDGVEYNVLHCTYNFEQPIDHTGKPSGKPIGGQITVTLESQGKYDLHHWMAAPEQAKDGTIIFYKRDAMAKLQEVVFKKAYCVSLEEEFDAVDDIPMQKRIIISAQSIQIGDMTFENNWGAE</sequence>
<dbReference type="Proteomes" id="UP000509302">
    <property type="component" value="Chromosome"/>
</dbReference>
<evidence type="ECO:0000313" key="1">
    <source>
        <dbReference type="EMBL" id="QLG46856.1"/>
    </source>
</evidence>
<dbReference type="RefSeq" id="WP_179243135.1">
    <property type="nucleotide sequence ID" value="NZ_CP058595.1"/>
</dbReference>
<protein>
    <recommendedName>
        <fullName evidence="3">Type VI secretion system needle protein Hcp</fullName>
    </recommendedName>
</protein>
<evidence type="ECO:0000313" key="2">
    <source>
        <dbReference type="Proteomes" id="UP000509302"/>
    </source>
</evidence>
<keyword evidence="2" id="KW-1185">Reference proteome</keyword>